<keyword evidence="1" id="KW-0677">Repeat</keyword>
<dbReference type="InterPro" id="IPR051625">
    <property type="entry name" value="Signaling_Regulatory_Domain"/>
</dbReference>
<dbReference type="AlphaFoldDB" id="A0A9Q0RDK1"/>
<accession>A0A9Q0RDK1</accession>
<dbReference type="PROSITE" id="PS00626">
    <property type="entry name" value="RCC1_2"/>
    <property type="match status" value="1"/>
</dbReference>
<keyword evidence="5" id="KW-1185">Reference proteome</keyword>
<dbReference type="Pfam" id="PF00651">
    <property type="entry name" value="BTB"/>
    <property type="match status" value="1"/>
</dbReference>
<feature type="repeat" description="RCC1" evidence="2">
    <location>
        <begin position="4"/>
        <end position="55"/>
    </location>
</feature>
<evidence type="ECO:0000313" key="5">
    <source>
        <dbReference type="Proteomes" id="UP001149090"/>
    </source>
</evidence>
<dbReference type="Gene3D" id="2.130.10.30">
    <property type="entry name" value="Regulator of chromosome condensation 1/beta-lactamase-inhibitor protein II"/>
    <property type="match status" value="2"/>
</dbReference>
<dbReference type="Gene3D" id="3.30.710.10">
    <property type="entry name" value="Potassium Channel Kv1.1, Chain A"/>
    <property type="match status" value="1"/>
</dbReference>
<comment type="caution">
    <text evidence="4">The sequence shown here is derived from an EMBL/GenBank/DDBJ whole genome shotgun (WGS) entry which is preliminary data.</text>
</comment>
<name>A0A9Q0RDK1_ANAIG</name>
<evidence type="ECO:0000256" key="2">
    <source>
        <dbReference type="PROSITE-ProRule" id="PRU00235"/>
    </source>
</evidence>
<sequence>MTDNFLYGVGMNQNGQLTFEEKSSVLYPKKITYFGEKKVILLTAGYENSLFLLEGNELEQFGLDKKNYTEFFKDKPIQDIQAGQDHFSVLTQNGDVYSWRPGTGEYIDSQYVSLEPKKIPFNEPVKHIVCGGHSTYLLLENGDLFGHGSNQQSQISEESTGYIEKPELISHNVLRVFSGPYSHQVFYIDDENKLYCRGYNKYGQLGTNQTSNEKKNYHHKMFDDKEIIDVSCGYCHTLVLTREGEGQHLYSTGYYHYNGLDRSYDTTKFDILFKYSDQHILQMSSGSQFSFLLIPENKFIIFGYNDWGQLGTNDTGSKVKPYTLSFSEFKDKMDLEVICGSYCTFFKQKTAKYHTIHDDLLEFFNKQEFCDAKVKTIDGEEISFHSLIVTLRTQRTVYEIIEILQKKTKKQVNLILTFLYSLKFFNFDVLEMFSQEIDYPDLIGTKKSEIYDQDLEKLYQQDSTKDFVIISEGKEIKAHKIILAARSELFHGMFMTVQDDSGKVHDYRESSSTALQKLIEFLYLDSLQSSISNEIALELEEMIDFYQLNPKSKLSSEILRMSPKKYKNQKKNSKTKKKRFWFF</sequence>
<dbReference type="InterPro" id="IPR000210">
    <property type="entry name" value="BTB/POZ_dom"/>
</dbReference>
<protein>
    <submittedName>
        <fullName evidence="4">Regulator of chromosome condensation</fullName>
    </submittedName>
</protein>
<dbReference type="Proteomes" id="UP001149090">
    <property type="component" value="Unassembled WGS sequence"/>
</dbReference>
<dbReference type="InterPro" id="IPR000408">
    <property type="entry name" value="Reg_chr_condens"/>
</dbReference>
<dbReference type="PROSITE" id="PS50097">
    <property type="entry name" value="BTB"/>
    <property type="match status" value="1"/>
</dbReference>
<dbReference type="PANTHER" id="PTHR22872">
    <property type="entry name" value="BTK-BINDING PROTEIN-RELATED"/>
    <property type="match status" value="1"/>
</dbReference>
<dbReference type="Pfam" id="PF00415">
    <property type="entry name" value="RCC1"/>
    <property type="match status" value="2"/>
</dbReference>
<reference evidence="4" key="1">
    <citation type="submission" date="2022-10" db="EMBL/GenBank/DDBJ databases">
        <title>Novel sulphate-reducing endosymbionts in the free-living metamonad Anaeramoeba.</title>
        <authorList>
            <person name="Jerlstrom-Hultqvist J."/>
            <person name="Cepicka I."/>
            <person name="Gallot-Lavallee L."/>
            <person name="Salas-Leiva D."/>
            <person name="Curtis B.A."/>
            <person name="Zahonova K."/>
            <person name="Pipaliya S."/>
            <person name="Dacks J."/>
            <person name="Roger A.J."/>
        </authorList>
    </citation>
    <scope>NUCLEOTIDE SEQUENCE</scope>
    <source>
        <strain evidence="4">BMAN</strain>
    </source>
</reference>
<evidence type="ECO:0000256" key="1">
    <source>
        <dbReference type="ARBA" id="ARBA00022737"/>
    </source>
</evidence>
<dbReference type="InterPro" id="IPR009091">
    <property type="entry name" value="RCC1/BLIP-II"/>
</dbReference>
<organism evidence="4 5">
    <name type="scientific">Anaeramoeba ignava</name>
    <name type="common">Anaerobic marine amoeba</name>
    <dbReference type="NCBI Taxonomy" id="1746090"/>
    <lineage>
        <taxon>Eukaryota</taxon>
        <taxon>Metamonada</taxon>
        <taxon>Anaeramoebidae</taxon>
        <taxon>Anaeramoeba</taxon>
    </lineage>
</organism>
<gene>
    <name evidence="4" type="ORF">M0811_00008</name>
</gene>
<evidence type="ECO:0000259" key="3">
    <source>
        <dbReference type="PROSITE" id="PS50097"/>
    </source>
</evidence>
<feature type="repeat" description="RCC1" evidence="2">
    <location>
        <begin position="94"/>
        <end position="141"/>
    </location>
</feature>
<feature type="domain" description="BTB" evidence="3">
    <location>
        <begin position="465"/>
        <end position="531"/>
    </location>
</feature>
<dbReference type="PROSITE" id="PS50012">
    <property type="entry name" value="RCC1_3"/>
    <property type="match status" value="3"/>
</dbReference>
<dbReference type="SUPFAM" id="SSF50985">
    <property type="entry name" value="RCC1/BLIP-II"/>
    <property type="match status" value="1"/>
</dbReference>
<evidence type="ECO:0000313" key="4">
    <source>
        <dbReference type="EMBL" id="KAJ5076691.1"/>
    </source>
</evidence>
<feature type="repeat" description="RCC1" evidence="2">
    <location>
        <begin position="192"/>
        <end position="243"/>
    </location>
</feature>
<dbReference type="OrthoDB" id="6359816at2759"/>
<dbReference type="SMART" id="SM00225">
    <property type="entry name" value="BTB"/>
    <property type="match status" value="1"/>
</dbReference>
<dbReference type="SUPFAM" id="SSF54695">
    <property type="entry name" value="POZ domain"/>
    <property type="match status" value="1"/>
</dbReference>
<dbReference type="InterPro" id="IPR011333">
    <property type="entry name" value="SKP1/BTB/POZ_sf"/>
</dbReference>
<dbReference type="EMBL" id="JAPDFW010000059">
    <property type="protein sequence ID" value="KAJ5076691.1"/>
    <property type="molecule type" value="Genomic_DNA"/>
</dbReference>
<proteinExistence type="predicted"/>
<dbReference type="CDD" id="cd18186">
    <property type="entry name" value="BTB_POZ_ZBTB_KLHL-like"/>
    <property type="match status" value="1"/>
</dbReference>